<dbReference type="PRINTS" id="PR00463">
    <property type="entry name" value="EP450I"/>
</dbReference>
<evidence type="ECO:0000256" key="2">
    <source>
        <dbReference type="ARBA" id="ARBA00022617"/>
    </source>
</evidence>
<dbReference type="Gene3D" id="1.10.630.10">
    <property type="entry name" value="Cytochrome P450"/>
    <property type="match status" value="1"/>
</dbReference>
<feature type="binding site" description="axial binding residue" evidence="6">
    <location>
        <position position="488"/>
    </location>
    <ligand>
        <name>heme</name>
        <dbReference type="ChEBI" id="CHEBI:30413"/>
    </ligand>
    <ligandPart>
        <name>Fe</name>
        <dbReference type="ChEBI" id="CHEBI:18248"/>
    </ligandPart>
</feature>
<dbReference type="Proteomes" id="UP001303115">
    <property type="component" value="Unassembled WGS sequence"/>
</dbReference>
<dbReference type="GO" id="GO:0020037">
    <property type="term" value="F:heme binding"/>
    <property type="evidence" value="ECO:0007669"/>
    <property type="project" value="InterPro"/>
</dbReference>
<accession>A0AAN6SLP3</accession>
<proteinExistence type="inferred from homology"/>
<dbReference type="PRINTS" id="PR00385">
    <property type="entry name" value="P450"/>
</dbReference>
<keyword evidence="3 6" id="KW-0479">Metal-binding</keyword>
<evidence type="ECO:0000256" key="7">
    <source>
        <dbReference type="RuleBase" id="RU000461"/>
    </source>
</evidence>
<feature type="transmembrane region" description="Helical" evidence="8">
    <location>
        <begin position="20"/>
        <end position="44"/>
    </location>
</feature>
<keyword evidence="5 6" id="KW-0408">Iron</keyword>
<comment type="cofactor">
    <cofactor evidence="1 6">
        <name>heme</name>
        <dbReference type="ChEBI" id="CHEBI:30413"/>
    </cofactor>
</comment>
<protein>
    <submittedName>
        <fullName evidence="9">Cytochrome P450 monooxygenase</fullName>
    </submittedName>
</protein>
<keyword evidence="4 7" id="KW-0560">Oxidoreductase</keyword>
<dbReference type="InterPro" id="IPR050121">
    <property type="entry name" value="Cytochrome_P450_monoxygenase"/>
</dbReference>
<dbReference type="InterPro" id="IPR001128">
    <property type="entry name" value="Cyt_P450"/>
</dbReference>
<keyword evidence="8" id="KW-0472">Membrane</keyword>
<reference evidence="10" key="1">
    <citation type="journal article" date="2023" name="Mol. Phylogenet. Evol.">
        <title>Genome-scale phylogeny and comparative genomics of the fungal order Sordariales.</title>
        <authorList>
            <person name="Hensen N."/>
            <person name="Bonometti L."/>
            <person name="Westerberg I."/>
            <person name="Brannstrom I.O."/>
            <person name="Guillou S."/>
            <person name="Cros-Aarteil S."/>
            <person name="Calhoun S."/>
            <person name="Haridas S."/>
            <person name="Kuo A."/>
            <person name="Mondo S."/>
            <person name="Pangilinan J."/>
            <person name="Riley R."/>
            <person name="LaButti K."/>
            <person name="Andreopoulos B."/>
            <person name="Lipzen A."/>
            <person name="Chen C."/>
            <person name="Yan M."/>
            <person name="Daum C."/>
            <person name="Ng V."/>
            <person name="Clum A."/>
            <person name="Steindorff A."/>
            <person name="Ohm R.A."/>
            <person name="Martin F."/>
            <person name="Silar P."/>
            <person name="Natvig D.O."/>
            <person name="Lalanne C."/>
            <person name="Gautier V."/>
            <person name="Ament-Velasquez S.L."/>
            <person name="Kruys A."/>
            <person name="Hutchinson M.I."/>
            <person name="Powell A.J."/>
            <person name="Barry K."/>
            <person name="Miller A.N."/>
            <person name="Grigoriev I.V."/>
            <person name="Debuchy R."/>
            <person name="Gladieux P."/>
            <person name="Hiltunen Thoren M."/>
            <person name="Johannesson H."/>
        </authorList>
    </citation>
    <scope>NUCLEOTIDE SEQUENCE [LARGE SCALE GENOMIC DNA]</scope>
    <source>
        <strain evidence="10">CBS 284.82</strain>
    </source>
</reference>
<keyword evidence="8" id="KW-0812">Transmembrane</keyword>
<dbReference type="InterPro" id="IPR017972">
    <property type="entry name" value="Cyt_P450_CS"/>
</dbReference>
<keyword evidence="7 9" id="KW-0503">Monooxygenase</keyword>
<dbReference type="Pfam" id="PF00067">
    <property type="entry name" value="p450"/>
    <property type="match status" value="1"/>
</dbReference>
<dbReference type="GO" id="GO:0004497">
    <property type="term" value="F:monooxygenase activity"/>
    <property type="evidence" value="ECO:0007669"/>
    <property type="project" value="UniProtKB-KW"/>
</dbReference>
<dbReference type="InterPro" id="IPR002401">
    <property type="entry name" value="Cyt_P450_E_grp-I"/>
</dbReference>
<dbReference type="InterPro" id="IPR036396">
    <property type="entry name" value="Cyt_P450_sf"/>
</dbReference>
<dbReference type="AlphaFoldDB" id="A0AAN6SLP3"/>
<evidence type="ECO:0000256" key="8">
    <source>
        <dbReference type="SAM" id="Phobius"/>
    </source>
</evidence>
<evidence type="ECO:0000256" key="3">
    <source>
        <dbReference type="ARBA" id="ARBA00022723"/>
    </source>
</evidence>
<evidence type="ECO:0000313" key="9">
    <source>
        <dbReference type="EMBL" id="KAK4031933.1"/>
    </source>
</evidence>
<keyword evidence="2 6" id="KW-0349">Heme</keyword>
<dbReference type="GO" id="GO:0005506">
    <property type="term" value="F:iron ion binding"/>
    <property type="evidence" value="ECO:0007669"/>
    <property type="project" value="InterPro"/>
</dbReference>
<evidence type="ECO:0000256" key="6">
    <source>
        <dbReference type="PIRSR" id="PIRSR602401-1"/>
    </source>
</evidence>
<sequence>MSFSTRDLLVLPSNNPAVASVLVIGATIAAIILLRGQAILGLLISRVAHIILLRCYPIKHVKHEANLPSLLYRFPNGQGNVEKFLRGRINSAEWERQYGGLYRLWSGMSGEVVLTKPAHVEAVFRDSHNHSKAQANDSGYLMDRLLGSCLGLISGRPWRAVKHAVEAPFLHSSMSQYVADVQDFAGAYLRRVLAQKDASDGASGQQRKRVVLLHPVRDIKLLPFLFVAKVVYGPLDGGLEGELTEMIQPREDLFKTVIGGGITRFAWSRFLPLPAIRAIRDFKDGWARWNDRAHAHALRVNNPGASAAPIVAMYKAVEEGRITREQLLQTLDEILFANIDVTMGGLSWALVFLAAHRDVQEALRSEVRRNSSPGPDQATPRDAYLLSSWVTTPTLLGACILEAARLRPLAAFSVPQACPTERVLDGFRIPAGTNFVVDAYALNVRDPFWGHDRDRYRPERWLERQKSEGGHLGLRYRYWRFGFGPRTCLGKHLTELILRAVMVEMVEHWYMALEGAGGEGEDDMDWPWNDETWIHSPELLIRCEPLAQKPT</sequence>
<organism evidence="9 10">
    <name type="scientific">Parachaetomium inaequale</name>
    <dbReference type="NCBI Taxonomy" id="2588326"/>
    <lineage>
        <taxon>Eukaryota</taxon>
        <taxon>Fungi</taxon>
        <taxon>Dikarya</taxon>
        <taxon>Ascomycota</taxon>
        <taxon>Pezizomycotina</taxon>
        <taxon>Sordariomycetes</taxon>
        <taxon>Sordariomycetidae</taxon>
        <taxon>Sordariales</taxon>
        <taxon>Chaetomiaceae</taxon>
        <taxon>Parachaetomium</taxon>
    </lineage>
</organism>
<name>A0AAN6SLP3_9PEZI</name>
<dbReference type="EMBL" id="MU854675">
    <property type="protein sequence ID" value="KAK4031933.1"/>
    <property type="molecule type" value="Genomic_DNA"/>
</dbReference>
<dbReference type="PROSITE" id="PS00086">
    <property type="entry name" value="CYTOCHROME_P450"/>
    <property type="match status" value="1"/>
</dbReference>
<evidence type="ECO:0000256" key="1">
    <source>
        <dbReference type="ARBA" id="ARBA00001971"/>
    </source>
</evidence>
<dbReference type="GO" id="GO:0016705">
    <property type="term" value="F:oxidoreductase activity, acting on paired donors, with incorporation or reduction of molecular oxygen"/>
    <property type="evidence" value="ECO:0007669"/>
    <property type="project" value="InterPro"/>
</dbReference>
<comment type="similarity">
    <text evidence="7">Belongs to the cytochrome P450 family.</text>
</comment>
<gene>
    <name evidence="9" type="ORF">C8A01DRAFT_51144</name>
</gene>
<dbReference type="PANTHER" id="PTHR24305">
    <property type="entry name" value="CYTOCHROME P450"/>
    <property type="match status" value="1"/>
</dbReference>
<comment type="caution">
    <text evidence="9">The sequence shown here is derived from an EMBL/GenBank/DDBJ whole genome shotgun (WGS) entry which is preliminary data.</text>
</comment>
<dbReference type="SUPFAM" id="SSF48264">
    <property type="entry name" value="Cytochrome P450"/>
    <property type="match status" value="1"/>
</dbReference>
<dbReference type="GO" id="GO:0044550">
    <property type="term" value="P:secondary metabolite biosynthetic process"/>
    <property type="evidence" value="ECO:0007669"/>
    <property type="project" value="UniProtKB-ARBA"/>
</dbReference>
<evidence type="ECO:0000256" key="4">
    <source>
        <dbReference type="ARBA" id="ARBA00023002"/>
    </source>
</evidence>
<dbReference type="CDD" id="cd20615">
    <property type="entry name" value="CYP_GliC-like"/>
    <property type="match status" value="1"/>
</dbReference>
<keyword evidence="8" id="KW-1133">Transmembrane helix</keyword>
<evidence type="ECO:0000256" key="5">
    <source>
        <dbReference type="ARBA" id="ARBA00023004"/>
    </source>
</evidence>
<keyword evidence="10" id="KW-1185">Reference proteome</keyword>
<dbReference type="PANTHER" id="PTHR24305:SF235">
    <property type="entry name" value="CYTOCHROME P450 MONOOXYGENASE APDB-RELATED"/>
    <property type="match status" value="1"/>
</dbReference>
<evidence type="ECO:0000313" key="10">
    <source>
        <dbReference type="Proteomes" id="UP001303115"/>
    </source>
</evidence>